<protein>
    <recommendedName>
        <fullName evidence="2">SET domain-containing protein</fullName>
    </recommendedName>
</protein>
<dbReference type="Gene3D" id="1.25.40.970">
    <property type="match status" value="1"/>
</dbReference>
<dbReference type="SUPFAM" id="SSF82199">
    <property type="entry name" value="SET domain"/>
    <property type="match status" value="1"/>
</dbReference>
<dbReference type="Gene3D" id="1.25.40.10">
    <property type="entry name" value="Tetratricopeptide repeat domain"/>
    <property type="match status" value="1"/>
</dbReference>
<dbReference type="PANTHER" id="PTHR12197">
    <property type="entry name" value="HISTONE-LYSINE N-METHYLTRANSFERASE SMYD"/>
    <property type="match status" value="1"/>
</dbReference>
<name>A0A0B6ZHP7_9EUPU</name>
<dbReference type="InterPro" id="IPR050869">
    <property type="entry name" value="H3K4_H4K5_MeTrfase"/>
</dbReference>
<dbReference type="PANTHER" id="PTHR12197:SF251">
    <property type="entry name" value="EG:BACR7C10.4 PROTEIN"/>
    <property type="match status" value="1"/>
</dbReference>
<evidence type="ECO:0000313" key="1">
    <source>
        <dbReference type="EMBL" id="CEK67280.1"/>
    </source>
</evidence>
<dbReference type="AlphaFoldDB" id="A0A0B6ZHP7"/>
<accession>A0A0B6ZHP7</accession>
<gene>
    <name evidence="1" type="primary">ORF62050</name>
</gene>
<dbReference type="InterPro" id="IPR011990">
    <property type="entry name" value="TPR-like_helical_dom_sf"/>
</dbReference>
<sequence>MLEIFGKMVINTFTIADEMLQDVGVAVYTSPSVLDHRCWPNAVASFDGRNVIVRAVDDIASDSLSDVFLSYVDTLATTEERVQQLEQQYYFTCNCGRCQNKQVEMMMSSTEGSNPGDLKMVKDCLEYVERMRKEKATSKDILVTYEQCLNKVTLPSTNVFLVRLIGKAFDAAVDAQEWETALMLSIKNYKPYSLLHHPFNPCVGYLLANMGKLLLLVGRLSEAFIHLRKALENFTVSLGENHFLYQQVREMMSQCQAEMESQGQDGFVSVEQTR</sequence>
<dbReference type="Gene3D" id="1.10.220.160">
    <property type="match status" value="1"/>
</dbReference>
<organism evidence="1">
    <name type="scientific">Arion vulgaris</name>
    <dbReference type="NCBI Taxonomy" id="1028688"/>
    <lineage>
        <taxon>Eukaryota</taxon>
        <taxon>Metazoa</taxon>
        <taxon>Spiralia</taxon>
        <taxon>Lophotrochozoa</taxon>
        <taxon>Mollusca</taxon>
        <taxon>Gastropoda</taxon>
        <taxon>Heterobranchia</taxon>
        <taxon>Euthyneura</taxon>
        <taxon>Panpulmonata</taxon>
        <taxon>Eupulmonata</taxon>
        <taxon>Stylommatophora</taxon>
        <taxon>Helicina</taxon>
        <taxon>Arionoidea</taxon>
        <taxon>Arionidae</taxon>
        <taxon>Arion</taxon>
    </lineage>
</organism>
<dbReference type="Gene3D" id="2.170.270.10">
    <property type="entry name" value="SET domain"/>
    <property type="match status" value="1"/>
</dbReference>
<reference evidence="1" key="1">
    <citation type="submission" date="2014-12" db="EMBL/GenBank/DDBJ databases">
        <title>Insight into the proteome of Arion vulgaris.</title>
        <authorList>
            <person name="Aradska J."/>
            <person name="Bulat T."/>
            <person name="Smidak R."/>
            <person name="Sarate P."/>
            <person name="Gangsoo J."/>
            <person name="Sialana F."/>
            <person name="Bilban M."/>
            <person name="Lubec G."/>
        </authorList>
    </citation>
    <scope>NUCLEOTIDE SEQUENCE</scope>
    <source>
        <tissue evidence="1">Skin</tissue>
    </source>
</reference>
<dbReference type="EMBL" id="HACG01020415">
    <property type="protein sequence ID" value="CEK67280.1"/>
    <property type="molecule type" value="Transcribed_RNA"/>
</dbReference>
<dbReference type="InterPro" id="IPR046341">
    <property type="entry name" value="SET_dom_sf"/>
</dbReference>
<proteinExistence type="predicted"/>
<dbReference type="GO" id="GO:0005634">
    <property type="term" value="C:nucleus"/>
    <property type="evidence" value="ECO:0007669"/>
    <property type="project" value="TreeGrafter"/>
</dbReference>
<evidence type="ECO:0008006" key="2">
    <source>
        <dbReference type="Google" id="ProtNLM"/>
    </source>
</evidence>